<proteinExistence type="predicted"/>
<dbReference type="RefSeq" id="WP_345714912.1">
    <property type="nucleotide sequence ID" value="NZ_BAABFP010000002.1"/>
</dbReference>
<feature type="compositionally biased region" description="Basic and acidic residues" evidence="1">
    <location>
        <begin position="8"/>
        <end position="18"/>
    </location>
</feature>
<keyword evidence="3" id="KW-1185">Reference proteome</keyword>
<sequence length="42" mass="4232">MTSVGRDGYGDPDHDDKGAVSAEPPTPPSVPVVPAPAIDDNS</sequence>
<organism evidence="2 3">
    <name type="scientific">Angustibacter luteus</name>
    <dbReference type="NCBI Taxonomy" id="658456"/>
    <lineage>
        <taxon>Bacteria</taxon>
        <taxon>Bacillati</taxon>
        <taxon>Actinomycetota</taxon>
        <taxon>Actinomycetes</taxon>
        <taxon>Kineosporiales</taxon>
        <taxon>Kineosporiaceae</taxon>
    </lineage>
</organism>
<reference evidence="3" key="1">
    <citation type="journal article" date="2019" name="Int. J. Syst. Evol. Microbiol.">
        <title>The Global Catalogue of Microorganisms (GCM) 10K type strain sequencing project: providing services to taxonomists for standard genome sequencing and annotation.</title>
        <authorList>
            <consortium name="The Broad Institute Genomics Platform"/>
            <consortium name="The Broad Institute Genome Sequencing Center for Infectious Disease"/>
            <person name="Wu L."/>
            <person name="Ma J."/>
        </authorList>
    </citation>
    <scope>NUCLEOTIDE SEQUENCE [LARGE SCALE GENOMIC DNA]</scope>
    <source>
        <strain evidence="3">KACC 14249</strain>
    </source>
</reference>
<accession>A0ABW1JHL3</accession>
<evidence type="ECO:0000256" key="1">
    <source>
        <dbReference type="SAM" id="MobiDB-lite"/>
    </source>
</evidence>
<comment type="caution">
    <text evidence="2">The sequence shown here is derived from an EMBL/GenBank/DDBJ whole genome shotgun (WGS) entry which is preliminary data.</text>
</comment>
<feature type="compositionally biased region" description="Pro residues" evidence="1">
    <location>
        <begin position="24"/>
        <end position="34"/>
    </location>
</feature>
<feature type="region of interest" description="Disordered" evidence="1">
    <location>
        <begin position="1"/>
        <end position="42"/>
    </location>
</feature>
<name>A0ABW1JHL3_9ACTN</name>
<dbReference type="EMBL" id="JBHSRD010000004">
    <property type="protein sequence ID" value="MFC6008392.1"/>
    <property type="molecule type" value="Genomic_DNA"/>
</dbReference>
<evidence type="ECO:0000313" key="3">
    <source>
        <dbReference type="Proteomes" id="UP001596189"/>
    </source>
</evidence>
<protein>
    <submittedName>
        <fullName evidence="2">Uncharacterized protein</fullName>
    </submittedName>
</protein>
<evidence type="ECO:0000313" key="2">
    <source>
        <dbReference type="EMBL" id="MFC6008392.1"/>
    </source>
</evidence>
<gene>
    <name evidence="2" type="ORF">ACFQDO_14740</name>
</gene>
<dbReference type="Proteomes" id="UP001596189">
    <property type="component" value="Unassembled WGS sequence"/>
</dbReference>